<evidence type="ECO:0000256" key="4">
    <source>
        <dbReference type="SAM" id="MobiDB-lite"/>
    </source>
</evidence>
<protein>
    <submittedName>
        <fullName evidence="6">RNA binding motif, single stranded interacting protein 3</fullName>
    </submittedName>
</protein>
<evidence type="ECO:0000256" key="3">
    <source>
        <dbReference type="PROSITE-ProRule" id="PRU00176"/>
    </source>
</evidence>
<dbReference type="Pfam" id="PF00076">
    <property type="entry name" value="RRM_1"/>
    <property type="match status" value="2"/>
</dbReference>
<reference evidence="6" key="2">
    <citation type="submission" date="2020-02" db="EMBL/GenBank/DDBJ databases">
        <authorList>
            <person name="Gilchrist C.L.M."/>
            <person name="Chooi Y.-H."/>
        </authorList>
    </citation>
    <scope>NUCLEOTIDE SEQUENCE</scope>
    <source>
        <strain evidence="6">MST-FP2251</strain>
    </source>
</reference>
<dbReference type="AlphaFoldDB" id="A0AAD4CG48"/>
<keyword evidence="1" id="KW-0677">Repeat</keyword>
<feature type="domain" description="RRM" evidence="5">
    <location>
        <begin position="299"/>
        <end position="377"/>
    </location>
</feature>
<proteinExistence type="predicted"/>
<organism evidence="6 7">
    <name type="scientific">Aspergillus nanangensis</name>
    <dbReference type="NCBI Taxonomy" id="2582783"/>
    <lineage>
        <taxon>Eukaryota</taxon>
        <taxon>Fungi</taxon>
        <taxon>Dikarya</taxon>
        <taxon>Ascomycota</taxon>
        <taxon>Pezizomycotina</taxon>
        <taxon>Eurotiomycetes</taxon>
        <taxon>Eurotiomycetidae</taxon>
        <taxon>Eurotiales</taxon>
        <taxon>Aspergillaceae</taxon>
        <taxon>Aspergillus</taxon>
        <taxon>Aspergillus subgen. Circumdati</taxon>
    </lineage>
</organism>
<evidence type="ECO:0000259" key="5">
    <source>
        <dbReference type="PROSITE" id="PS50102"/>
    </source>
</evidence>
<dbReference type="PROSITE" id="PS50102">
    <property type="entry name" value="RRM"/>
    <property type="match status" value="2"/>
</dbReference>
<accession>A0AAD4CG48</accession>
<dbReference type="Gene3D" id="3.30.70.330">
    <property type="match status" value="2"/>
</dbReference>
<dbReference type="Proteomes" id="UP001194746">
    <property type="component" value="Unassembled WGS sequence"/>
</dbReference>
<evidence type="ECO:0000313" key="6">
    <source>
        <dbReference type="EMBL" id="KAF9885886.1"/>
    </source>
</evidence>
<feature type="region of interest" description="Disordered" evidence="4">
    <location>
        <begin position="495"/>
        <end position="551"/>
    </location>
</feature>
<gene>
    <name evidence="6" type="primary">RBMS3</name>
    <name evidence="6" type="ORF">FE257_012266</name>
</gene>
<comment type="caution">
    <text evidence="6">The sequence shown here is derived from an EMBL/GenBank/DDBJ whole genome shotgun (WGS) entry which is preliminary data.</text>
</comment>
<keyword evidence="2 3" id="KW-0694">RNA-binding</keyword>
<sequence length="551" mass="60652">MPHHPTSETGQTIAAQPGHFAHDARTGMAPIFGALNMQNHRSGRKYGSIELAGPQRGPYQSPLVIPPMFLPLSPFPPTAVPTTEQVGQMPYLPTSLYPSPGMCPPTVQGYPLPYLMNAHEEQKPVVSATHDSGNHAEYYGSGLSNYPLNTLAQLGPALPLQMMKSTNGYILQDLESLTQQDPHIPRAVPAMWTNPSELNLAKCLENREGITNVYIRGFLPETTDDMLHAYASRFGKIDRCKAIVDLDTGLCKGFGFVQYFNFESCENCIRGFYYLGYQASFAQKSRNSRLKDLEDKNSTNIYCTNLPIDWTEADLRRHFEPFRVVSEKISRAEKTGVSKEVGFARFETREIAEKVLSDFHNLVGNDGVKLLLRFADTKAQKLLKQQSNERRAYRAGEYNYSVEVVQGGSTPSPSLNHLQQATSHFSPNSQSSYVSPVGVTSTWTPATTISPSSRYPLVKNQPGNMRLNSWSAKNSPGGPENTPLYRGRLSTNRPGWADNTSGGSKLGLVGAPCGGLRSGPTSPRKENLKADSLSPVSSRKSIRVHSPRSVV</sequence>
<dbReference type="SMART" id="SM00360">
    <property type="entry name" value="RRM"/>
    <property type="match status" value="2"/>
</dbReference>
<dbReference type="GO" id="GO:0003723">
    <property type="term" value="F:RNA binding"/>
    <property type="evidence" value="ECO:0007669"/>
    <property type="project" value="UniProtKB-UniRule"/>
</dbReference>
<evidence type="ECO:0000313" key="7">
    <source>
        <dbReference type="Proteomes" id="UP001194746"/>
    </source>
</evidence>
<dbReference type="FunFam" id="3.30.70.330:FF:000323">
    <property type="entry name" value="RNA binding protein MSSP-2"/>
    <property type="match status" value="1"/>
</dbReference>
<feature type="domain" description="RRM" evidence="5">
    <location>
        <begin position="211"/>
        <end position="295"/>
    </location>
</feature>
<evidence type="ECO:0000256" key="1">
    <source>
        <dbReference type="ARBA" id="ARBA00022737"/>
    </source>
</evidence>
<dbReference type="PANTHER" id="PTHR24012">
    <property type="entry name" value="RNA BINDING PROTEIN"/>
    <property type="match status" value="1"/>
</dbReference>
<feature type="compositionally biased region" description="Basic residues" evidence="4">
    <location>
        <begin position="540"/>
        <end position="551"/>
    </location>
</feature>
<dbReference type="InterPro" id="IPR000504">
    <property type="entry name" value="RRM_dom"/>
</dbReference>
<name>A0AAD4CG48_ASPNN</name>
<dbReference type="SUPFAM" id="SSF54928">
    <property type="entry name" value="RNA-binding domain, RBD"/>
    <property type="match status" value="2"/>
</dbReference>
<dbReference type="EMBL" id="VCAU01000087">
    <property type="protein sequence ID" value="KAF9885886.1"/>
    <property type="molecule type" value="Genomic_DNA"/>
</dbReference>
<dbReference type="InterPro" id="IPR035979">
    <property type="entry name" value="RBD_domain_sf"/>
</dbReference>
<reference evidence="6" key="1">
    <citation type="journal article" date="2019" name="Beilstein J. Org. Chem.">
        <title>Nanangenines: drimane sesquiterpenoids as the dominant metabolite cohort of a novel Australian fungus, Aspergillus nanangensis.</title>
        <authorList>
            <person name="Lacey H.J."/>
            <person name="Gilchrist C.L.M."/>
            <person name="Crombie A."/>
            <person name="Kalaitzis J.A."/>
            <person name="Vuong D."/>
            <person name="Rutledge P.J."/>
            <person name="Turner P."/>
            <person name="Pitt J.I."/>
            <person name="Lacey E."/>
            <person name="Chooi Y.H."/>
            <person name="Piggott A.M."/>
        </authorList>
    </citation>
    <scope>NUCLEOTIDE SEQUENCE</scope>
    <source>
        <strain evidence="6">MST-FP2251</strain>
    </source>
</reference>
<keyword evidence="7" id="KW-1185">Reference proteome</keyword>
<dbReference type="InterPro" id="IPR012677">
    <property type="entry name" value="Nucleotide-bd_a/b_plait_sf"/>
</dbReference>
<evidence type="ECO:0000256" key="2">
    <source>
        <dbReference type="ARBA" id="ARBA00022884"/>
    </source>
</evidence>